<feature type="region of interest" description="Disordered" evidence="1">
    <location>
        <begin position="1"/>
        <end position="23"/>
    </location>
</feature>
<dbReference type="PANTHER" id="PTHR12203:SF118">
    <property type="entry name" value="BETA-1,2-XYLOSYLTRANSFERASE 1"/>
    <property type="match status" value="1"/>
</dbReference>
<comment type="caution">
    <text evidence="3">The sequence shown here is derived from an EMBL/GenBank/DDBJ whole genome shotgun (WGS) entry which is preliminary data.</text>
</comment>
<gene>
    <name evidence="3" type="ORF">MKK02DRAFT_39489</name>
</gene>
<organism evidence="3 4">
    <name type="scientific">Dioszegia hungarica</name>
    <dbReference type="NCBI Taxonomy" id="4972"/>
    <lineage>
        <taxon>Eukaryota</taxon>
        <taxon>Fungi</taxon>
        <taxon>Dikarya</taxon>
        <taxon>Basidiomycota</taxon>
        <taxon>Agaricomycotina</taxon>
        <taxon>Tremellomycetes</taxon>
        <taxon>Tremellales</taxon>
        <taxon>Bulleribasidiaceae</taxon>
        <taxon>Dioszegia</taxon>
    </lineage>
</organism>
<proteinExistence type="predicted"/>
<dbReference type="Pfam" id="PF05686">
    <property type="entry name" value="Glyco_transf_90"/>
    <property type="match status" value="1"/>
</dbReference>
<reference evidence="3" key="1">
    <citation type="journal article" date="2022" name="G3 (Bethesda)">
        <title>High quality genome of the basidiomycete yeast Dioszegia hungarica PDD-24b-2 isolated from cloud water.</title>
        <authorList>
            <person name="Jarrige D."/>
            <person name="Haridas S."/>
            <person name="Bleykasten-Grosshans C."/>
            <person name="Joly M."/>
            <person name="Nadalig T."/>
            <person name="Sancelme M."/>
            <person name="Vuilleumier S."/>
            <person name="Grigoriev I.V."/>
            <person name="Amato P."/>
            <person name="Bringel F."/>
        </authorList>
    </citation>
    <scope>NUCLEOTIDE SEQUENCE</scope>
    <source>
        <strain evidence="3">PDD-24b-2</strain>
    </source>
</reference>
<evidence type="ECO:0000313" key="4">
    <source>
        <dbReference type="Proteomes" id="UP001164286"/>
    </source>
</evidence>
<dbReference type="EMBL" id="JAKWFO010000001">
    <property type="protein sequence ID" value="KAI9639198.1"/>
    <property type="molecule type" value="Genomic_DNA"/>
</dbReference>
<dbReference type="SMART" id="SM00672">
    <property type="entry name" value="CAP10"/>
    <property type="match status" value="1"/>
</dbReference>
<dbReference type="PANTHER" id="PTHR12203">
    <property type="entry name" value="KDEL LYS-ASP-GLU-LEU CONTAINING - RELATED"/>
    <property type="match status" value="1"/>
</dbReference>
<evidence type="ECO:0000313" key="3">
    <source>
        <dbReference type="EMBL" id="KAI9639198.1"/>
    </source>
</evidence>
<dbReference type="Proteomes" id="UP001164286">
    <property type="component" value="Unassembled WGS sequence"/>
</dbReference>
<feature type="compositionally biased region" description="Low complexity" evidence="1">
    <location>
        <begin position="13"/>
        <end position="23"/>
    </location>
</feature>
<name>A0AA38HEF7_9TREE</name>
<dbReference type="InterPro" id="IPR006598">
    <property type="entry name" value="CAP10"/>
</dbReference>
<evidence type="ECO:0000259" key="2">
    <source>
        <dbReference type="SMART" id="SM00672"/>
    </source>
</evidence>
<dbReference type="RefSeq" id="XP_052948975.1">
    <property type="nucleotide sequence ID" value="XM_053090621.1"/>
</dbReference>
<keyword evidence="4" id="KW-1185">Reference proteome</keyword>
<evidence type="ECO:0000256" key="1">
    <source>
        <dbReference type="SAM" id="MobiDB-lite"/>
    </source>
</evidence>
<dbReference type="InterPro" id="IPR051091">
    <property type="entry name" value="O-Glucosyltr/Glycosyltrsf_90"/>
</dbReference>
<dbReference type="GeneID" id="77729826"/>
<dbReference type="AlphaFoldDB" id="A0AA38HEF7"/>
<protein>
    <recommendedName>
        <fullName evidence="2">Glycosyl transferase CAP10 domain-containing protein</fullName>
    </recommendedName>
</protein>
<sequence>MSHEYELLPTEGASSAATTRRRAPTTTSKLLSVLKLRHFRPVQLLYALPPLVLLVFAVDYLQKGEAPGLRYDTAGLAYLDVVSQRGEHPILRLIARGRRLAAELEEKQGRILSLQDAVNDYKEAFGMMPPEGFEGWYDFAFSHDSTTAPSLIPFAHTSVLPYLSLPPRLLERRAIEQQNQRGVFGMTFHPEEKEKIDQIGITNEDDVTGYMSPRWDYPLLLEPVVPLLPLAQQPDRPMQISTCVKDGSCRLSHGELMEMSRTKARAGELWDEEELDRLEKGYIEKDELGWLMTCPPGSVSNSSSPRAGDVSFVSDFMEYMDFCKRPEMVEQNGEMIMEDQHIMRPLAPILAVSRLMHGADMMGVPTRAPWADKNRSQVVWRGTITGIFHRERYDWRSSQRDRLAFLTSNTADPEKIELLAEGDAGLERKAYTRGELVERWMNVGVVDHDIDNMCGVGPTGEACRLDGKETIPCDNDGACDQMKAEINFKEIMTNVDALPYKYRFDIDGYGWSSRFRKLLSSNSLIIKSTVYPEWWSAQAIPWYHFVPMKYDYTDMFDIVSFFDGPPDAGAHPSQGRKWVRDGLAEEIAENGRKFAMERMRWVDMQSYMYLFLLEYRRAWSLDREAATYRP</sequence>
<accession>A0AA38HEF7</accession>
<feature type="domain" description="Glycosyl transferase CAP10" evidence="2">
    <location>
        <begin position="306"/>
        <end position="622"/>
    </location>
</feature>